<dbReference type="OrthoDB" id="4568361at2"/>
<dbReference type="STRING" id="44010.AWC00_27815"/>
<reference evidence="1 2" key="1">
    <citation type="journal article" date="2019" name="Emerg. Microbes Infect.">
        <title>Comprehensive subspecies identification of 175 nontuberculous mycobacteria species based on 7547 genomic profiles.</title>
        <authorList>
            <person name="Matsumoto Y."/>
            <person name="Kinjo T."/>
            <person name="Motooka D."/>
            <person name="Nabeya D."/>
            <person name="Jung N."/>
            <person name="Uechi K."/>
            <person name="Horii T."/>
            <person name="Iida T."/>
            <person name="Fujita J."/>
            <person name="Nakamura S."/>
        </authorList>
    </citation>
    <scope>NUCLEOTIDE SEQUENCE [LARGE SCALE GENOMIC DNA]</scope>
    <source>
        <strain evidence="1 2">JCM 14738</strain>
    </source>
</reference>
<evidence type="ECO:0000313" key="2">
    <source>
        <dbReference type="Proteomes" id="UP000467385"/>
    </source>
</evidence>
<gene>
    <name evidence="1" type="ORF">MCNS_25580</name>
</gene>
<accession>A0A1X1SSD7</accession>
<dbReference type="InterPro" id="IPR000084">
    <property type="entry name" value="PE-PGRS_N"/>
</dbReference>
<dbReference type="SUPFAM" id="SSF53474">
    <property type="entry name" value="alpha/beta-Hydrolases"/>
    <property type="match status" value="1"/>
</dbReference>
<dbReference type="SUPFAM" id="SSF140459">
    <property type="entry name" value="PE/PPE dimer-like"/>
    <property type="match status" value="1"/>
</dbReference>
<protein>
    <submittedName>
        <fullName evidence="1">Uncharacterized protein</fullName>
    </submittedName>
</protein>
<dbReference type="InterPro" id="IPR038332">
    <property type="entry name" value="PPE_sf"/>
</dbReference>
<dbReference type="Gene3D" id="3.40.50.1820">
    <property type="entry name" value="alpha/beta hydrolase"/>
    <property type="match status" value="1"/>
</dbReference>
<dbReference type="RefSeq" id="WP_085236440.1">
    <property type="nucleotide sequence ID" value="NZ_AP022613.1"/>
</dbReference>
<dbReference type="InterPro" id="IPR013228">
    <property type="entry name" value="PE-PPE_C"/>
</dbReference>
<dbReference type="Proteomes" id="UP000467385">
    <property type="component" value="Chromosome"/>
</dbReference>
<dbReference type="Gene3D" id="1.10.287.850">
    <property type="entry name" value="HP0062-like domain"/>
    <property type="match status" value="1"/>
</dbReference>
<name>A0A1X1SSD7_9MYCO</name>
<sequence length="427" mass="44731">MQASVLAGPQAMLAAAADVADVGSAINDASAAAAGPTTGVLEAAADEVSASVTALFNSYAREYQALIKQAAAFHGTFARLLAAAGNAYAATDAAASKALAGPLTGGEPIPVGISLIMGPTDIPTPTPRYLNEVYRLYISPNFTTTNLQVLTTPNQLFPITGLRSMTLDQSVRQGLAILDKAILQAYDDGITPINVFGYSQSAVVASLEMPKLVAAGIPSPDVNFVLVGDPMNPNGGMFTRFPGLGLPHLGGMYSGGTPSNDYPTVIYTGEYDGFADFPRYPIDVLADVNALMGVLYVHNLYPTFTDAQLASAVELPTSGPTMTTYYMIPTENLPLLEPLRAIPVIGNPIADLLQPDLRYLINWGYGDPAYGYSTGPANVVTPFGFLPPHSATVALQHDLVIGTQQGIADAAADLRAEGFPTLFTVKR</sequence>
<dbReference type="Pfam" id="PF08237">
    <property type="entry name" value="PE-PPE"/>
    <property type="match status" value="1"/>
</dbReference>
<dbReference type="AlphaFoldDB" id="A0A1X1SSD7"/>
<dbReference type="Pfam" id="PF00934">
    <property type="entry name" value="PE"/>
    <property type="match status" value="1"/>
</dbReference>
<dbReference type="InterPro" id="IPR029058">
    <property type="entry name" value="AB_hydrolase_fold"/>
</dbReference>
<evidence type="ECO:0000313" key="1">
    <source>
        <dbReference type="EMBL" id="BBZ39495.1"/>
    </source>
</evidence>
<keyword evidence="2" id="KW-1185">Reference proteome</keyword>
<proteinExistence type="predicted"/>
<dbReference type="EMBL" id="AP022613">
    <property type="protein sequence ID" value="BBZ39495.1"/>
    <property type="molecule type" value="Genomic_DNA"/>
</dbReference>
<organism evidence="1 2">
    <name type="scientific">Mycobacterium conspicuum</name>
    <dbReference type="NCBI Taxonomy" id="44010"/>
    <lineage>
        <taxon>Bacteria</taxon>
        <taxon>Bacillati</taxon>
        <taxon>Actinomycetota</taxon>
        <taxon>Actinomycetes</taxon>
        <taxon>Mycobacteriales</taxon>
        <taxon>Mycobacteriaceae</taxon>
        <taxon>Mycobacterium</taxon>
    </lineage>
</organism>